<proteinExistence type="predicted"/>
<feature type="region of interest" description="Disordered" evidence="1">
    <location>
        <begin position="103"/>
        <end position="126"/>
    </location>
</feature>
<gene>
    <name evidence="2" type="ORF">SAMN02745673_00132</name>
</gene>
<accession>A0A1T4K2R1</accession>
<organism evidence="2 3">
    <name type="scientific">Marinactinospora thermotolerans DSM 45154</name>
    <dbReference type="NCBI Taxonomy" id="1122192"/>
    <lineage>
        <taxon>Bacteria</taxon>
        <taxon>Bacillati</taxon>
        <taxon>Actinomycetota</taxon>
        <taxon>Actinomycetes</taxon>
        <taxon>Streptosporangiales</taxon>
        <taxon>Nocardiopsidaceae</taxon>
        <taxon>Marinactinospora</taxon>
    </lineage>
</organism>
<name>A0A1T4K2R1_9ACTN</name>
<evidence type="ECO:0000256" key="1">
    <source>
        <dbReference type="SAM" id="MobiDB-lite"/>
    </source>
</evidence>
<protein>
    <submittedName>
        <fullName evidence="2">Uncharacterized protein</fullName>
    </submittedName>
</protein>
<evidence type="ECO:0000313" key="2">
    <source>
        <dbReference type="EMBL" id="SJZ36698.1"/>
    </source>
</evidence>
<feature type="region of interest" description="Disordered" evidence="1">
    <location>
        <begin position="16"/>
        <end position="63"/>
    </location>
</feature>
<dbReference type="AlphaFoldDB" id="A0A1T4K2R1"/>
<sequence>MLDSTGGAGVAVAARYGHGPVSAHRGPSGRHGVPDRRRHRAQSAFDHRGRKNVPSSTASGRDDSAVLFDTDVHVEIEALGFCQRMIAARHETDRGRREQMGGLVEAVGRSAPKALARTITPGRTPR</sequence>
<keyword evidence="3" id="KW-1185">Reference proteome</keyword>
<dbReference type="EMBL" id="FUWS01000001">
    <property type="protein sequence ID" value="SJZ36698.1"/>
    <property type="molecule type" value="Genomic_DNA"/>
</dbReference>
<dbReference type="Proteomes" id="UP000190637">
    <property type="component" value="Unassembled WGS sequence"/>
</dbReference>
<reference evidence="2 3" key="1">
    <citation type="submission" date="2017-02" db="EMBL/GenBank/DDBJ databases">
        <authorList>
            <person name="Peterson S.W."/>
        </authorList>
    </citation>
    <scope>NUCLEOTIDE SEQUENCE [LARGE SCALE GENOMIC DNA]</scope>
    <source>
        <strain evidence="2 3">DSM 45154</strain>
    </source>
</reference>
<dbReference type="STRING" id="1122192.SAMN02745673_00132"/>
<evidence type="ECO:0000313" key="3">
    <source>
        <dbReference type="Proteomes" id="UP000190637"/>
    </source>
</evidence>